<keyword evidence="2" id="KW-1185">Reference proteome</keyword>
<gene>
    <name evidence="1" type="ORF">BO95DRAFT_361396</name>
</gene>
<evidence type="ECO:0000313" key="1">
    <source>
        <dbReference type="EMBL" id="RAH46468.1"/>
    </source>
</evidence>
<organism evidence="1 2">
    <name type="scientific">Aspergillus brunneoviolaceus CBS 621.78</name>
    <dbReference type="NCBI Taxonomy" id="1450534"/>
    <lineage>
        <taxon>Eukaryota</taxon>
        <taxon>Fungi</taxon>
        <taxon>Dikarya</taxon>
        <taxon>Ascomycota</taxon>
        <taxon>Pezizomycotina</taxon>
        <taxon>Eurotiomycetes</taxon>
        <taxon>Eurotiomycetidae</taxon>
        <taxon>Eurotiales</taxon>
        <taxon>Aspergillaceae</taxon>
        <taxon>Aspergillus</taxon>
        <taxon>Aspergillus subgen. Circumdati</taxon>
    </lineage>
</organism>
<name>A0ACD1GB55_9EURO</name>
<dbReference type="EMBL" id="KZ825337">
    <property type="protein sequence ID" value="RAH46468.1"/>
    <property type="molecule type" value="Genomic_DNA"/>
</dbReference>
<proteinExistence type="predicted"/>
<sequence>MGFISSKTLIQAHAFLLVFLAVHLMRSPAVITDSDVVFMLGELLQLDASPSFSRPQSPFALCGILLIVDALVDYILVSKIPQTNEVLAMAEAARSQAPGSVAGAMRANPFMARLGSLYSEVWTFLSATRFCVFFAVSFFIYQSQPSASGIMEDSGAASASAQLKNRAIFTFVFMEMMFWLWVGFPLPFSIFPSPPAELSAGFEGVFPVICTRLALHV</sequence>
<evidence type="ECO:0000313" key="2">
    <source>
        <dbReference type="Proteomes" id="UP000249057"/>
    </source>
</evidence>
<dbReference type="Proteomes" id="UP000249057">
    <property type="component" value="Unassembled WGS sequence"/>
</dbReference>
<accession>A0ACD1GB55</accession>
<protein>
    <submittedName>
        <fullName evidence="1">Uncharacterized protein</fullName>
    </submittedName>
</protein>
<reference evidence="1" key="1">
    <citation type="submission" date="2018-02" db="EMBL/GenBank/DDBJ databases">
        <title>The genomes of Aspergillus section Nigri reveals drivers in fungal speciation.</title>
        <authorList>
            <consortium name="DOE Joint Genome Institute"/>
            <person name="Vesth T.C."/>
            <person name="Nybo J."/>
            <person name="Theobald S."/>
            <person name="Brandl J."/>
            <person name="Frisvad J.C."/>
            <person name="Nielsen K.F."/>
            <person name="Lyhne E.K."/>
            <person name="Kogle M.E."/>
            <person name="Kuo A."/>
            <person name="Riley R."/>
            <person name="Clum A."/>
            <person name="Nolan M."/>
            <person name="Lipzen A."/>
            <person name="Salamov A."/>
            <person name="Henrissat B."/>
            <person name="Wiebenga A."/>
            <person name="De vries R.P."/>
            <person name="Grigoriev I.V."/>
            <person name="Mortensen U.H."/>
            <person name="Andersen M.R."/>
            <person name="Baker S.E."/>
        </authorList>
    </citation>
    <scope>NUCLEOTIDE SEQUENCE</scope>
    <source>
        <strain evidence="1">CBS 621.78</strain>
    </source>
</reference>